<sequence>MEHVAFARDKVIDTVADLLLTYNVSILGDQLNKQSAGDWAKVILQVGFLFLVSLALLVQQIRRFGKGPFEERVVHEVDANEEAVDVTIQWCGGCGFQDAYEATEKLLTEKYPRKVRIISRRDADVTGNFEVTVNDYLAHSMRTKRQGFVHNQPARQKAIFAAIDVALEELHEKES</sequence>
<dbReference type="EMBL" id="BEYU01000022">
    <property type="protein sequence ID" value="GBG26631.1"/>
    <property type="molecule type" value="Genomic_DNA"/>
</dbReference>
<dbReference type="InterPro" id="IPR036249">
    <property type="entry name" value="Thioredoxin-like_sf"/>
</dbReference>
<evidence type="ECO:0000256" key="1">
    <source>
        <dbReference type="ARBA" id="ARBA00023284"/>
    </source>
</evidence>
<keyword evidence="1" id="KW-0676">Redox-active center</keyword>
<gene>
    <name evidence="3" type="ORF">FCC1311_028522</name>
</gene>
<dbReference type="Gene3D" id="3.40.30.10">
    <property type="entry name" value="Glutaredoxin"/>
    <property type="match status" value="1"/>
</dbReference>
<feature type="transmembrane region" description="Helical" evidence="2">
    <location>
        <begin position="39"/>
        <end position="58"/>
    </location>
</feature>
<dbReference type="Proteomes" id="UP000241890">
    <property type="component" value="Unassembled WGS sequence"/>
</dbReference>
<evidence type="ECO:0000313" key="4">
    <source>
        <dbReference type="Proteomes" id="UP000241890"/>
    </source>
</evidence>
<evidence type="ECO:0000256" key="2">
    <source>
        <dbReference type="SAM" id="Phobius"/>
    </source>
</evidence>
<dbReference type="OrthoDB" id="444492at2759"/>
<proteinExistence type="predicted"/>
<dbReference type="Pfam" id="PF10262">
    <property type="entry name" value="Rdx"/>
    <property type="match status" value="1"/>
</dbReference>
<keyword evidence="2" id="KW-0472">Membrane</keyword>
<organism evidence="3 4">
    <name type="scientific">Hondaea fermentalgiana</name>
    <dbReference type="NCBI Taxonomy" id="2315210"/>
    <lineage>
        <taxon>Eukaryota</taxon>
        <taxon>Sar</taxon>
        <taxon>Stramenopiles</taxon>
        <taxon>Bigyra</taxon>
        <taxon>Labyrinthulomycetes</taxon>
        <taxon>Thraustochytrida</taxon>
        <taxon>Thraustochytriidae</taxon>
        <taxon>Hondaea</taxon>
    </lineage>
</organism>
<dbReference type="AlphaFoldDB" id="A0A2R5GEH8"/>
<keyword evidence="2" id="KW-1133">Transmembrane helix</keyword>
<name>A0A2R5GEH8_9STRA</name>
<dbReference type="InParanoid" id="A0A2R5GEH8"/>
<dbReference type="NCBIfam" id="TIGR02174">
    <property type="entry name" value="CXXU_selWTH"/>
    <property type="match status" value="1"/>
</dbReference>
<evidence type="ECO:0000313" key="3">
    <source>
        <dbReference type="EMBL" id="GBG26631.1"/>
    </source>
</evidence>
<keyword evidence="2" id="KW-0812">Transmembrane</keyword>
<keyword evidence="4" id="KW-1185">Reference proteome</keyword>
<accession>A0A2R5GEH8</accession>
<dbReference type="SUPFAM" id="SSF52833">
    <property type="entry name" value="Thioredoxin-like"/>
    <property type="match status" value="1"/>
</dbReference>
<reference evidence="3 4" key="1">
    <citation type="submission" date="2017-12" db="EMBL/GenBank/DDBJ databases">
        <title>Sequencing, de novo assembly and annotation of complete genome of a new Thraustochytrid species, strain FCC1311.</title>
        <authorList>
            <person name="Sedici K."/>
            <person name="Godart F."/>
            <person name="Aiese Cigliano R."/>
            <person name="Sanseverino W."/>
            <person name="Barakat M."/>
            <person name="Ortet P."/>
            <person name="Marechal E."/>
            <person name="Cagnac O."/>
            <person name="Amato A."/>
        </authorList>
    </citation>
    <scope>NUCLEOTIDE SEQUENCE [LARGE SCALE GENOMIC DNA]</scope>
</reference>
<comment type="caution">
    <text evidence="3">The sequence shown here is derived from an EMBL/GenBank/DDBJ whole genome shotgun (WGS) entry which is preliminary data.</text>
</comment>
<protein>
    <submittedName>
        <fullName evidence="3">Selenoprotein W</fullName>
    </submittedName>
</protein>
<dbReference type="InterPro" id="IPR011893">
    <property type="entry name" value="Selenoprotein_Rdx-typ"/>
</dbReference>